<dbReference type="EMBL" id="JAAIUW010000011">
    <property type="protein sequence ID" value="KAF7808970.1"/>
    <property type="molecule type" value="Genomic_DNA"/>
</dbReference>
<dbReference type="InterPro" id="IPR006083">
    <property type="entry name" value="PRK/URK"/>
</dbReference>
<keyword evidence="5" id="KW-0808">Transferase</keyword>
<dbReference type="Gene3D" id="3.40.50.300">
    <property type="entry name" value="P-loop containing nucleotide triphosphate hydrolases"/>
    <property type="match status" value="1"/>
</dbReference>
<keyword evidence="1" id="KW-0175">Coiled coil</keyword>
<comment type="caution">
    <text evidence="5">The sequence shown here is derived from an EMBL/GenBank/DDBJ whole genome shotgun (WGS) entry which is preliminary data.</text>
</comment>
<name>A0A834W482_9FABA</name>
<dbReference type="PANTHER" id="PTHR10285">
    <property type="entry name" value="URIDINE KINASE"/>
    <property type="match status" value="1"/>
</dbReference>
<dbReference type="OrthoDB" id="10257085at2759"/>
<evidence type="ECO:0000313" key="6">
    <source>
        <dbReference type="Proteomes" id="UP000634136"/>
    </source>
</evidence>
<dbReference type="SUPFAM" id="SSF52540">
    <property type="entry name" value="P-loop containing nucleoside triphosphate hydrolases"/>
    <property type="match status" value="1"/>
</dbReference>
<dbReference type="Proteomes" id="UP000634136">
    <property type="component" value="Unassembled WGS sequence"/>
</dbReference>
<feature type="compositionally biased region" description="Polar residues" evidence="2">
    <location>
        <begin position="460"/>
        <end position="470"/>
    </location>
</feature>
<keyword evidence="5" id="KW-0418">Kinase</keyword>
<dbReference type="PRINTS" id="PR00988">
    <property type="entry name" value="URIDINKINASE"/>
</dbReference>
<proteinExistence type="predicted"/>
<organism evidence="5 6">
    <name type="scientific">Senna tora</name>
    <dbReference type="NCBI Taxonomy" id="362788"/>
    <lineage>
        <taxon>Eukaryota</taxon>
        <taxon>Viridiplantae</taxon>
        <taxon>Streptophyta</taxon>
        <taxon>Embryophyta</taxon>
        <taxon>Tracheophyta</taxon>
        <taxon>Spermatophyta</taxon>
        <taxon>Magnoliopsida</taxon>
        <taxon>eudicotyledons</taxon>
        <taxon>Gunneridae</taxon>
        <taxon>Pentapetalae</taxon>
        <taxon>rosids</taxon>
        <taxon>fabids</taxon>
        <taxon>Fabales</taxon>
        <taxon>Fabaceae</taxon>
        <taxon>Caesalpinioideae</taxon>
        <taxon>Cassia clade</taxon>
        <taxon>Senna</taxon>
    </lineage>
</organism>
<protein>
    <submittedName>
        <fullName evidence="5">Uridine-cytidine kinase C</fullName>
    </submittedName>
</protein>
<dbReference type="AlphaFoldDB" id="A0A834W482"/>
<dbReference type="GO" id="GO:0016462">
    <property type="term" value="F:pyrophosphatase activity"/>
    <property type="evidence" value="ECO:0007669"/>
    <property type="project" value="UniProtKB-ARBA"/>
</dbReference>
<keyword evidence="3" id="KW-0472">Membrane</keyword>
<feature type="region of interest" description="Disordered" evidence="2">
    <location>
        <begin position="457"/>
        <end position="495"/>
    </location>
</feature>
<feature type="coiled-coil region" evidence="1">
    <location>
        <begin position="498"/>
        <end position="532"/>
    </location>
</feature>
<dbReference type="Pfam" id="PF00485">
    <property type="entry name" value="PRK"/>
    <property type="match status" value="1"/>
</dbReference>
<dbReference type="GO" id="GO:0016301">
    <property type="term" value="F:kinase activity"/>
    <property type="evidence" value="ECO:0007669"/>
    <property type="project" value="UniProtKB-KW"/>
</dbReference>
<evidence type="ECO:0000313" key="5">
    <source>
        <dbReference type="EMBL" id="KAF7808970.1"/>
    </source>
</evidence>
<gene>
    <name evidence="5" type="ORF">G2W53_035713</name>
</gene>
<dbReference type="InterPro" id="IPR023577">
    <property type="entry name" value="CYTH_domain"/>
</dbReference>
<dbReference type="SUPFAM" id="SSF55154">
    <property type="entry name" value="CYTH-like phosphatases"/>
    <property type="match status" value="1"/>
</dbReference>
<evidence type="ECO:0000259" key="4">
    <source>
        <dbReference type="PROSITE" id="PS51707"/>
    </source>
</evidence>
<keyword evidence="6" id="KW-1185">Reference proteome</keyword>
<feature type="transmembrane region" description="Helical" evidence="3">
    <location>
        <begin position="634"/>
        <end position="656"/>
    </location>
</feature>
<sequence length="659" mass="73516">MARDTFDADANHKRSGLLKDQVYLVKKKDSDRYGIAPIQDQLSFEKGFFIVIRACQLLSQKNDGIILVGLAGPSGAGKTVFTDKILSFMPSIAVISMDNYNDASRIVDGNFDDPRLTDYDTLLQNVHDFKAGKPAQVPIYDFKTSSRTGYRTVEVPSSRIVIIEGIYALSEKLRPLLDLRICVTGGVHFDLVKRVIRDVQRASQQPQEIIHQITDTVYPMYKAFIEPDLQTAQIKIINKFNPFTGFQSPTYILKSARNVTVDQIKAVLSEDCKEATEEIYDIYLLPPGEDPETCQSYLRMRNKEGKYILMFEEWVTDSPFVISPRITFEVSVRLLGGLMALGYTMATILKRNSHVFSDDRVCVKLDWLEQLNRHYVQVQGKDRLIVKFISEQLGMEGFYIDRTYIEQIQLEKIVNEVMALPDDLKTKLSLDEDVVASPKEALSKAFADRVPVRKTHMRSGMSQSYTSQGDKNLLKPNGYGANNGGFGERNSDSSAALANQLAEQISSLNDRMDEFTNRIEELNSKLSINKNSPCQQNMAIQAEACNGSAPTSYFITGLGNGSLTGSMMPNSSSSSQLAKDSPLMDEISSIARGQRQIMHQLDNLNNLLRGSSIGERSHQARTNRKIMATASETISVGSMVAVAFGCLGIFLIKGLLSRT</sequence>
<dbReference type="Pfam" id="PF01928">
    <property type="entry name" value="CYTH"/>
    <property type="match status" value="1"/>
</dbReference>
<dbReference type="PROSITE" id="PS51707">
    <property type="entry name" value="CYTH"/>
    <property type="match status" value="1"/>
</dbReference>
<dbReference type="InterPro" id="IPR027417">
    <property type="entry name" value="P-loop_NTPase"/>
</dbReference>
<keyword evidence="3" id="KW-0812">Transmembrane</keyword>
<dbReference type="Gene3D" id="2.40.320.10">
    <property type="entry name" value="Hypothetical Protein Pfu-838710-001"/>
    <property type="match status" value="1"/>
</dbReference>
<accession>A0A834W482</accession>
<feature type="domain" description="CYTH" evidence="4">
    <location>
        <begin position="248"/>
        <end position="410"/>
    </location>
</feature>
<evidence type="ECO:0000256" key="1">
    <source>
        <dbReference type="SAM" id="Coils"/>
    </source>
</evidence>
<reference evidence="5" key="1">
    <citation type="submission" date="2020-09" db="EMBL/GenBank/DDBJ databases">
        <title>Genome-Enabled Discovery of Anthraquinone Biosynthesis in Senna tora.</title>
        <authorList>
            <person name="Kang S.-H."/>
            <person name="Pandey R.P."/>
            <person name="Lee C.-M."/>
            <person name="Sim J.-S."/>
            <person name="Jeong J.-T."/>
            <person name="Choi B.-S."/>
            <person name="Jung M."/>
            <person name="Ginzburg D."/>
            <person name="Zhao K."/>
            <person name="Won S.Y."/>
            <person name="Oh T.-J."/>
            <person name="Yu Y."/>
            <person name="Kim N.-H."/>
            <person name="Lee O.R."/>
            <person name="Lee T.-H."/>
            <person name="Bashyal P."/>
            <person name="Kim T.-S."/>
            <person name="Lee W.-H."/>
            <person name="Kawkins C."/>
            <person name="Kim C.-K."/>
            <person name="Kim J.S."/>
            <person name="Ahn B.O."/>
            <person name="Rhee S.Y."/>
            <person name="Sohng J.K."/>
        </authorList>
    </citation>
    <scope>NUCLEOTIDE SEQUENCE</scope>
    <source>
        <tissue evidence="5">Leaf</tissue>
    </source>
</reference>
<dbReference type="GO" id="GO:0005524">
    <property type="term" value="F:ATP binding"/>
    <property type="evidence" value="ECO:0007669"/>
    <property type="project" value="InterPro"/>
</dbReference>
<dbReference type="InterPro" id="IPR033469">
    <property type="entry name" value="CYTH-like_dom_sf"/>
</dbReference>
<evidence type="ECO:0000256" key="2">
    <source>
        <dbReference type="SAM" id="MobiDB-lite"/>
    </source>
</evidence>
<keyword evidence="3" id="KW-1133">Transmembrane helix</keyword>
<evidence type="ECO:0000256" key="3">
    <source>
        <dbReference type="SAM" id="Phobius"/>
    </source>
</evidence>
<dbReference type="CDD" id="cd02028">
    <property type="entry name" value="UMPK_like"/>
    <property type="match status" value="1"/>
</dbReference>